<dbReference type="InterPro" id="IPR032872">
    <property type="entry name" value="WAK_assoc_C"/>
</dbReference>
<comment type="catalytic activity">
    <reaction evidence="5">
        <text>L-threonyl-[protein] + ATP = O-phospho-L-threonyl-[protein] + ADP + H(+)</text>
        <dbReference type="Rhea" id="RHEA:46608"/>
        <dbReference type="Rhea" id="RHEA-COMP:11060"/>
        <dbReference type="Rhea" id="RHEA-COMP:11605"/>
        <dbReference type="ChEBI" id="CHEBI:15378"/>
        <dbReference type="ChEBI" id="CHEBI:30013"/>
        <dbReference type="ChEBI" id="CHEBI:30616"/>
        <dbReference type="ChEBI" id="CHEBI:61977"/>
        <dbReference type="ChEBI" id="CHEBI:456216"/>
        <dbReference type="EC" id="2.7.11.1"/>
    </reaction>
</comment>
<comment type="subcellular location">
    <subcellularLocation>
        <location evidence="1">Membrane</location>
        <topology evidence="1">Single-pass membrane protein</topology>
    </subcellularLocation>
</comment>
<dbReference type="KEGG" id="cam:101497704"/>
<evidence type="ECO:0000256" key="3">
    <source>
        <dbReference type="ARBA" id="ARBA00022729"/>
    </source>
</evidence>
<feature type="domain" description="Wall-associated receptor kinase galacturonan-binding" evidence="7">
    <location>
        <begin position="82"/>
        <end position="146"/>
    </location>
</feature>
<dbReference type="Pfam" id="PF14380">
    <property type="entry name" value="WAK_assoc"/>
    <property type="match status" value="1"/>
</dbReference>
<reference evidence="10" key="2">
    <citation type="submission" date="2025-08" db="UniProtKB">
        <authorList>
            <consortium name="RefSeq"/>
        </authorList>
    </citation>
    <scope>IDENTIFICATION</scope>
    <source>
        <tissue evidence="10">Etiolated seedlings</tissue>
    </source>
</reference>
<dbReference type="GO" id="GO:0004674">
    <property type="term" value="F:protein serine/threonine kinase activity"/>
    <property type="evidence" value="ECO:0007669"/>
    <property type="project" value="UniProtKB-EC"/>
</dbReference>
<dbReference type="PANTHER" id="PTHR33138:SF11">
    <property type="entry name" value="KINASE-LIKE PROTEIN"/>
    <property type="match status" value="1"/>
</dbReference>
<protein>
    <recommendedName>
        <fullName evidence="2">non-specific serine/threonine protein kinase</fullName>
        <ecNumber evidence="2">2.7.11.1</ecNumber>
    </recommendedName>
</protein>
<dbReference type="PANTHER" id="PTHR33138">
    <property type="entry name" value="OS01G0690200 PROTEIN"/>
    <property type="match status" value="1"/>
</dbReference>
<dbReference type="PaxDb" id="3827-XP_004493053.1"/>
<sequence length="334" mass="38063">MAHFEKEIFISQQKYITNLLQETGKTICKPMSTPIHPNLKLRTAEEDTTVDKEIHLIPTFNIVFPLENLSFLLMGNKERKCCENLFSCGNITNIGFPFWGNNRPNACGHPLLQLTCKNNISYITINGVKYQVLEANPYEHTLRITREDYLQGLCPSKHVNTTLDTEIFVYDFNYNNLILFYGCPNPISINFPSPSGHFPCPSNGYSEEYVYTWFEPNIGPPAFPCKESMVVPVSYSLIDDVSDLTKILKVIRDGFVVRWIAGIEDCEKCQKLGEFCGYNWISNQTTCYCRDQSCSNSVPDSNALPVYLGILDFSQLGNPICILHIARRLIKIEH</sequence>
<evidence type="ECO:0000259" key="7">
    <source>
        <dbReference type="Pfam" id="PF13947"/>
    </source>
</evidence>
<dbReference type="EC" id="2.7.11.1" evidence="2"/>
<evidence type="ECO:0000313" key="9">
    <source>
        <dbReference type="Proteomes" id="UP000087171"/>
    </source>
</evidence>
<evidence type="ECO:0000256" key="5">
    <source>
        <dbReference type="ARBA" id="ARBA00047899"/>
    </source>
</evidence>
<dbReference type="GO" id="GO:0030247">
    <property type="term" value="F:polysaccharide binding"/>
    <property type="evidence" value="ECO:0007669"/>
    <property type="project" value="InterPro"/>
</dbReference>
<dbReference type="Proteomes" id="UP000087171">
    <property type="component" value="Chromosome Ca3"/>
</dbReference>
<comment type="catalytic activity">
    <reaction evidence="6">
        <text>L-seryl-[protein] + ATP = O-phospho-L-seryl-[protein] + ADP + H(+)</text>
        <dbReference type="Rhea" id="RHEA:17989"/>
        <dbReference type="Rhea" id="RHEA-COMP:9863"/>
        <dbReference type="Rhea" id="RHEA-COMP:11604"/>
        <dbReference type="ChEBI" id="CHEBI:15378"/>
        <dbReference type="ChEBI" id="CHEBI:29999"/>
        <dbReference type="ChEBI" id="CHEBI:30616"/>
        <dbReference type="ChEBI" id="CHEBI:83421"/>
        <dbReference type="ChEBI" id="CHEBI:456216"/>
        <dbReference type="EC" id="2.7.11.1"/>
    </reaction>
</comment>
<evidence type="ECO:0000256" key="6">
    <source>
        <dbReference type="ARBA" id="ARBA00048679"/>
    </source>
</evidence>
<gene>
    <name evidence="10" type="primary">LOC101497704</name>
</gene>
<reference evidence="9" key="1">
    <citation type="journal article" date="2013" name="Nat. Biotechnol.">
        <title>Draft genome sequence of chickpea (Cicer arietinum) provides a resource for trait improvement.</title>
        <authorList>
            <person name="Varshney R.K."/>
            <person name="Song C."/>
            <person name="Saxena R.K."/>
            <person name="Azam S."/>
            <person name="Yu S."/>
            <person name="Sharpe A.G."/>
            <person name="Cannon S."/>
            <person name="Baek J."/>
            <person name="Rosen B.D."/>
            <person name="Tar'an B."/>
            <person name="Millan T."/>
            <person name="Zhang X."/>
            <person name="Ramsay L.D."/>
            <person name="Iwata A."/>
            <person name="Wang Y."/>
            <person name="Nelson W."/>
            <person name="Farmer A.D."/>
            <person name="Gaur P.M."/>
            <person name="Soderlund C."/>
            <person name="Penmetsa R.V."/>
            <person name="Xu C."/>
            <person name="Bharti A.K."/>
            <person name="He W."/>
            <person name="Winter P."/>
            <person name="Zhao S."/>
            <person name="Hane J.K."/>
            <person name="Carrasquilla-Garcia N."/>
            <person name="Condie J.A."/>
            <person name="Upadhyaya H.D."/>
            <person name="Luo M.C."/>
            <person name="Thudi M."/>
            <person name="Gowda C.L."/>
            <person name="Singh N.P."/>
            <person name="Lichtenzveig J."/>
            <person name="Gali K.K."/>
            <person name="Rubio J."/>
            <person name="Nadarajan N."/>
            <person name="Dolezel J."/>
            <person name="Bansal K.C."/>
            <person name="Xu X."/>
            <person name="Edwards D."/>
            <person name="Zhang G."/>
            <person name="Kahl G."/>
            <person name="Gil J."/>
            <person name="Singh K.B."/>
            <person name="Datta S.K."/>
            <person name="Jackson S.A."/>
            <person name="Wang J."/>
            <person name="Cook D.R."/>
        </authorList>
    </citation>
    <scope>NUCLEOTIDE SEQUENCE [LARGE SCALE GENOMIC DNA]</scope>
    <source>
        <strain evidence="9">cv. CDC Frontier</strain>
    </source>
</reference>
<keyword evidence="4" id="KW-0325">Glycoprotein</keyword>
<evidence type="ECO:0000256" key="1">
    <source>
        <dbReference type="ARBA" id="ARBA00004167"/>
    </source>
</evidence>
<evidence type="ECO:0000259" key="8">
    <source>
        <dbReference type="Pfam" id="PF14380"/>
    </source>
</evidence>
<keyword evidence="9" id="KW-1185">Reference proteome</keyword>
<feature type="domain" description="Wall-associated receptor kinase C-terminal" evidence="8">
    <location>
        <begin position="223"/>
        <end position="292"/>
    </location>
</feature>
<dbReference type="OrthoDB" id="1507006at2759"/>
<keyword evidence="3" id="KW-0732">Signal</keyword>
<proteinExistence type="predicted"/>
<evidence type="ECO:0000256" key="4">
    <source>
        <dbReference type="ARBA" id="ARBA00023180"/>
    </source>
</evidence>
<dbReference type="RefSeq" id="XP_004493053.1">
    <property type="nucleotide sequence ID" value="XM_004492996.1"/>
</dbReference>
<evidence type="ECO:0000313" key="10">
    <source>
        <dbReference type="RefSeq" id="XP_004493053.1"/>
    </source>
</evidence>
<dbReference type="eggNOG" id="KOG1187">
    <property type="taxonomic scope" value="Eukaryota"/>
</dbReference>
<evidence type="ECO:0000256" key="2">
    <source>
        <dbReference type="ARBA" id="ARBA00012513"/>
    </source>
</evidence>
<name>A0A1S2XST7_CICAR</name>
<dbReference type="STRING" id="3827.A0A1S2XST7"/>
<dbReference type="InterPro" id="IPR025287">
    <property type="entry name" value="WAK_GUB"/>
</dbReference>
<dbReference type="GO" id="GO:0016020">
    <property type="term" value="C:membrane"/>
    <property type="evidence" value="ECO:0007669"/>
    <property type="project" value="UniProtKB-SubCell"/>
</dbReference>
<dbReference type="Pfam" id="PF13947">
    <property type="entry name" value="GUB_WAK_bind"/>
    <property type="match status" value="1"/>
</dbReference>
<dbReference type="AlphaFoldDB" id="A0A1S2XST7"/>
<organism evidence="9 10">
    <name type="scientific">Cicer arietinum</name>
    <name type="common">Chickpea</name>
    <name type="synonym">Garbanzo</name>
    <dbReference type="NCBI Taxonomy" id="3827"/>
    <lineage>
        <taxon>Eukaryota</taxon>
        <taxon>Viridiplantae</taxon>
        <taxon>Streptophyta</taxon>
        <taxon>Embryophyta</taxon>
        <taxon>Tracheophyta</taxon>
        <taxon>Spermatophyta</taxon>
        <taxon>Magnoliopsida</taxon>
        <taxon>eudicotyledons</taxon>
        <taxon>Gunneridae</taxon>
        <taxon>Pentapetalae</taxon>
        <taxon>rosids</taxon>
        <taxon>fabids</taxon>
        <taxon>Fabales</taxon>
        <taxon>Fabaceae</taxon>
        <taxon>Papilionoideae</taxon>
        <taxon>50 kb inversion clade</taxon>
        <taxon>NPAAA clade</taxon>
        <taxon>Hologalegina</taxon>
        <taxon>IRL clade</taxon>
        <taxon>Cicereae</taxon>
        <taxon>Cicer</taxon>
    </lineage>
</organism>
<accession>A0A1S2XST7</accession>
<dbReference type="GeneID" id="101497704"/>